<accession>G0V7B9</accession>
<dbReference type="GeneID" id="96900846"/>
<dbReference type="EMBL" id="HE576752">
    <property type="protein sequence ID" value="CCC67367.1"/>
    <property type="molecule type" value="Genomic_DNA"/>
</dbReference>
<dbReference type="PANTHER" id="PTHR37783:SF1">
    <property type="entry name" value="MEMBRANE PROTEIN, PUTATIVE (AFU_ORTHOLOGUE AFUA_1G04315)-RELATED"/>
    <property type="match status" value="1"/>
</dbReference>
<evidence type="ECO:0000313" key="2">
    <source>
        <dbReference type="Proteomes" id="UP000001640"/>
    </source>
</evidence>
<dbReference type="AlphaFoldDB" id="G0V7B9"/>
<sequence length="222" mass="25709">MQGDESLVSVMTELNLNNQLLLQDILCVYGHIAIDNKISHIRLTTLDDLHMTLQFKHADIPSLVEKIIQVDNDQDDSEADMKSRLLRMGEHAAMKRGLSTVQVNEMAYPGSILEYLIIFGVCLPTLCYKFRKLLYFGFQWIPLPQDLSNLLLKFLDNDSVLLSIIVLELIIHLGETLLLLRPRLEYYRVPNDFLIEWYFFGLLEGYAPVRRLEKLAKRKLNS</sequence>
<dbReference type="Proteomes" id="UP000001640">
    <property type="component" value="Chromosome 1"/>
</dbReference>
<dbReference type="HOGENOM" id="CLU_081019_1_0_1"/>
<protein>
    <recommendedName>
        <fullName evidence="3">DUF2470 domain-containing protein</fullName>
    </recommendedName>
</protein>
<dbReference type="FunCoup" id="G0V7B9">
    <property type="interactions" value="30"/>
</dbReference>
<dbReference type="KEGG" id="ncs:NCAS_0A08090"/>
<dbReference type="eggNOG" id="ENOG502RZUI">
    <property type="taxonomic scope" value="Eukaryota"/>
</dbReference>
<keyword evidence="2" id="KW-1185">Reference proteome</keyword>
<gene>
    <name evidence="1" type="primary">NCAS0A08090</name>
    <name evidence="1" type="ordered locus">NCAS_0A08090</name>
</gene>
<organism evidence="1 2">
    <name type="scientific">Naumovozyma castellii</name>
    <name type="common">Yeast</name>
    <name type="synonym">Saccharomyces castellii</name>
    <dbReference type="NCBI Taxonomy" id="27288"/>
    <lineage>
        <taxon>Eukaryota</taxon>
        <taxon>Fungi</taxon>
        <taxon>Dikarya</taxon>
        <taxon>Ascomycota</taxon>
        <taxon>Saccharomycotina</taxon>
        <taxon>Saccharomycetes</taxon>
        <taxon>Saccharomycetales</taxon>
        <taxon>Saccharomycetaceae</taxon>
        <taxon>Naumovozyma</taxon>
    </lineage>
</organism>
<reference key="2">
    <citation type="submission" date="2011-08" db="EMBL/GenBank/DDBJ databases">
        <title>Genome sequence of Naumovozyma castellii.</title>
        <authorList>
            <person name="Gordon J.L."/>
            <person name="Armisen D."/>
            <person name="Proux-Wera E."/>
            <person name="OhEigeartaigh S.S."/>
            <person name="Byrne K.P."/>
            <person name="Wolfe K.H."/>
        </authorList>
    </citation>
    <scope>NUCLEOTIDE SEQUENCE</scope>
    <source>
        <strain>Type strain:CBS 4309</strain>
    </source>
</reference>
<proteinExistence type="predicted"/>
<name>G0V7B9_NAUCA</name>
<dbReference type="OMA" id="DFLIEWY"/>
<reference evidence="1 2" key="1">
    <citation type="journal article" date="2011" name="Proc. Natl. Acad. Sci. U.S.A.">
        <title>Evolutionary erosion of yeast sex chromosomes by mating-type switching accidents.</title>
        <authorList>
            <person name="Gordon J.L."/>
            <person name="Armisen D."/>
            <person name="Proux-Wera E."/>
            <person name="Oheigeartaigh S.S."/>
            <person name="Byrne K.P."/>
            <person name="Wolfe K.H."/>
        </authorList>
    </citation>
    <scope>NUCLEOTIDE SEQUENCE [LARGE SCALE GENOMIC DNA]</scope>
    <source>
        <strain evidence="2">ATCC 76901 / BCRC 22586 / CBS 4309 / NBRC 1992 / NRRL Y-12630</strain>
    </source>
</reference>
<dbReference type="InParanoid" id="G0V7B9"/>
<dbReference type="PANTHER" id="PTHR37783">
    <property type="entry name" value="MEMBRANE PROTEIN, PUTATIVE (AFU_ORTHOLOGUE AFUA_1G04315)-RELATED"/>
    <property type="match status" value="1"/>
</dbReference>
<dbReference type="RefSeq" id="XP_003673748.1">
    <property type="nucleotide sequence ID" value="XM_003673700.1"/>
</dbReference>
<evidence type="ECO:0008006" key="3">
    <source>
        <dbReference type="Google" id="ProtNLM"/>
    </source>
</evidence>
<evidence type="ECO:0000313" key="1">
    <source>
        <dbReference type="EMBL" id="CCC67367.1"/>
    </source>
</evidence>
<dbReference type="OrthoDB" id="5553410at2759"/>